<gene>
    <name evidence="3" type="primary">LOC107419253</name>
</gene>
<accession>A0A6P3ZR84</accession>
<reference evidence="2" key="1">
    <citation type="submission" date="2025-05" db="UniProtKB">
        <authorList>
            <consortium name="RefSeq"/>
        </authorList>
    </citation>
    <scope>NUCLEOTIDE SEQUENCE [LARGE SCALE GENOMIC DNA]</scope>
</reference>
<dbReference type="AlphaFoldDB" id="A0A6P3ZR84"/>
<dbReference type="InParanoid" id="A0A6P3ZR84"/>
<evidence type="ECO:0000256" key="1">
    <source>
        <dbReference type="SAM" id="MobiDB-lite"/>
    </source>
</evidence>
<feature type="region of interest" description="Disordered" evidence="1">
    <location>
        <begin position="83"/>
        <end position="123"/>
    </location>
</feature>
<keyword evidence="3" id="KW-0418">Kinase</keyword>
<keyword evidence="2" id="KW-1185">Reference proteome</keyword>
<dbReference type="PANTHER" id="PTHR33781:SF3">
    <property type="entry name" value="PROTEIN PHYTOCHROME KINASE SUBSTRATE 3"/>
    <property type="match status" value="1"/>
</dbReference>
<dbReference type="PANTHER" id="PTHR33781">
    <property type="entry name" value="PROTEIN PHYTOCHROME KINASE SUBSTRATE 1-RELATED"/>
    <property type="match status" value="1"/>
</dbReference>
<dbReference type="KEGG" id="zju:107419253"/>
<dbReference type="GO" id="GO:0016301">
    <property type="term" value="F:kinase activity"/>
    <property type="evidence" value="ECO:0007669"/>
    <property type="project" value="UniProtKB-KW"/>
</dbReference>
<sequence length="436" mass="48395">MDQNSTDLHDASFSYLRAGEGLEVNNNDYLSGSVEVQQYPSPPLMSLGRTTKTIDQEGEICVFGAERYFNMILNDDINKSSKSGGYKKEINNNSNQVHHHHPPPPQRLTRTKSRPGTPSSCSEVSWNSQAALLPRLNGNPSLNKKKKLLNGKNFFVSTFSCGGSCSDKKSIYVHEEEVRKDDQHQLVQIDRVIPLKPQHQQQQQQRLINVKQKNHEDQHFAFPILNPGAVHTSTADEKLVLQLEGRKKTTIEDEEQLPRKSLEVFGSNTMTGDVVAINLERKLSMLTWDAIPKASNVSSASGTTRMNDDMESDASSDLFEIENISCGTGFQPLFTRQVSDGMSSCMTPTSRYEPSEASIDWSVVTASAAGGQDVSVVRDYDEKMLAANNRSINSIAKTKAGMEKEVQTNRHSGILGCKSHKSVRVAESAYRTKVKD</sequence>
<dbReference type="InterPro" id="IPR039615">
    <property type="entry name" value="PKS"/>
</dbReference>
<proteinExistence type="predicted"/>
<reference evidence="3" key="2">
    <citation type="submission" date="2025-08" db="UniProtKB">
        <authorList>
            <consortium name="RefSeq"/>
        </authorList>
    </citation>
    <scope>IDENTIFICATION</scope>
    <source>
        <tissue evidence="3">Seedling</tissue>
    </source>
</reference>
<protein>
    <submittedName>
        <fullName evidence="3">Protein PHYTOCHROME KINASE SUBSTRATE 3</fullName>
    </submittedName>
</protein>
<dbReference type="GeneID" id="107419253"/>
<keyword evidence="3" id="KW-0808">Transferase</keyword>
<name>A0A6P3ZR84_ZIZJJ</name>
<evidence type="ECO:0000313" key="2">
    <source>
        <dbReference type="Proteomes" id="UP001652623"/>
    </source>
</evidence>
<organism evidence="2 3">
    <name type="scientific">Ziziphus jujuba</name>
    <name type="common">Chinese jujube</name>
    <name type="synonym">Ziziphus sativa</name>
    <dbReference type="NCBI Taxonomy" id="326968"/>
    <lineage>
        <taxon>Eukaryota</taxon>
        <taxon>Viridiplantae</taxon>
        <taxon>Streptophyta</taxon>
        <taxon>Embryophyta</taxon>
        <taxon>Tracheophyta</taxon>
        <taxon>Spermatophyta</taxon>
        <taxon>Magnoliopsida</taxon>
        <taxon>eudicotyledons</taxon>
        <taxon>Gunneridae</taxon>
        <taxon>Pentapetalae</taxon>
        <taxon>rosids</taxon>
        <taxon>fabids</taxon>
        <taxon>Rosales</taxon>
        <taxon>Rhamnaceae</taxon>
        <taxon>Paliureae</taxon>
        <taxon>Ziziphus</taxon>
    </lineage>
</organism>
<evidence type="ECO:0000313" key="3">
    <source>
        <dbReference type="RefSeq" id="XP_015883483.3"/>
    </source>
</evidence>
<feature type="compositionally biased region" description="Polar residues" evidence="1">
    <location>
        <begin position="114"/>
        <end position="123"/>
    </location>
</feature>
<dbReference type="RefSeq" id="XP_015883483.3">
    <property type="nucleotide sequence ID" value="XM_016027997.4"/>
</dbReference>
<dbReference type="GO" id="GO:0009638">
    <property type="term" value="P:phototropism"/>
    <property type="evidence" value="ECO:0007669"/>
    <property type="project" value="InterPro"/>
</dbReference>
<dbReference type="Proteomes" id="UP001652623">
    <property type="component" value="Chromosome 2"/>
</dbReference>